<dbReference type="EMBL" id="JBCGBO010000002">
    <property type="protein sequence ID" value="KAK9220671.1"/>
    <property type="molecule type" value="Genomic_DNA"/>
</dbReference>
<dbReference type="AlphaFoldDB" id="A0AAP0MRI1"/>
<sequence length="92" mass="10404">MLKAGGKVTDARNWNCNEDIQVIFTDKLANESGIGNNLLYRYGDIGDICPFTAQSLKPLCQVVSAMRDTKAKEQITRWWLTLKPVERAGFRL</sequence>
<dbReference type="Proteomes" id="UP001428341">
    <property type="component" value="Unassembled WGS sequence"/>
</dbReference>
<proteinExistence type="predicted"/>
<keyword evidence="2" id="KW-1185">Reference proteome</keyword>
<name>A0AAP0MRI1_9ROSI</name>
<accession>A0AAP0MRI1</accession>
<organism evidence="1 2">
    <name type="scientific">Citrus x changshan-huyou</name>
    <dbReference type="NCBI Taxonomy" id="2935761"/>
    <lineage>
        <taxon>Eukaryota</taxon>
        <taxon>Viridiplantae</taxon>
        <taxon>Streptophyta</taxon>
        <taxon>Embryophyta</taxon>
        <taxon>Tracheophyta</taxon>
        <taxon>Spermatophyta</taxon>
        <taxon>Magnoliopsida</taxon>
        <taxon>eudicotyledons</taxon>
        <taxon>Gunneridae</taxon>
        <taxon>Pentapetalae</taxon>
        <taxon>rosids</taxon>
        <taxon>malvids</taxon>
        <taxon>Sapindales</taxon>
        <taxon>Rutaceae</taxon>
        <taxon>Aurantioideae</taxon>
        <taxon>Citrus</taxon>
    </lineage>
</organism>
<comment type="caution">
    <text evidence="1">The sequence shown here is derived from an EMBL/GenBank/DDBJ whole genome shotgun (WGS) entry which is preliminary data.</text>
</comment>
<evidence type="ECO:0000313" key="2">
    <source>
        <dbReference type="Proteomes" id="UP001428341"/>
    </source>
</evidence>
<gene>
    <name evidence="1" type="ORF">WN944_009094</name>
</gene>
<protein>
    <submittedName>
        <fullName evidence="1">Uncharacterized protein</fullName>
    </submittedName>
</protein>
<evidence type="ECO:0000313" key="1">
    <source>
        <dbReference type="EMBL" id="KAK9220671.1"/>
    </source>
</evidence>
<reference evidence="1 2" key="1">
    <citation type="submission" date="2024-05" db="EMBL/GenBank/DDBJ databases">
        <title>Haplotype-resolved chromosome-level genome assembly of Huyou (Citrus changshanensis).</title>
        <authorList>
            <person name="Miao C."/>
            <person name="Chen W."/>
            <person name="Wu Y."/>
            <person name="Wang L."/>
            <person name="Zhao S."/>
            <person name="Grierson D."/>
            <person name="Xu C."/>
            <person name="Chen K."/>
        </authorList>
    </citation>
    <scope>NUCLEOTIDE SEQUENCE [LARGE SCALE GENOMIC DNA]</scope>
    <source>
        <strain evidence="1">01-14</strain>
        <tissue evidence="1">Leaf</tissue>
    </source>
</reference>